<dbReference type="CDD" id="cd05471">
    <property type="entry name" value="pepsin_like"/>
    <property type="match status" value="1"/>
</dbReference>
<gene>
    <name evidence="6" type="ORF">MIND_00961300</name>
</gene>
<dbReference type="OrthoDB" id="660550at2759"/>
<dbReference type="GO" id="GO:0006508">
    <property type="term" value="P:proteolysis"/>
    <property type="evidence" value="ECO:0007669"/>
    <property type="project" value="UniProtKB-KW"/>
</dbReference>
<dbReference type="PROSITE" id="PS51767">
    <property type="entry name" value="PEPTIDASE_A1"/>
    <property type="match status" value="1"/>
</dbReference>
<dbReference type="InterPro" id="IPR001461">
    <property type="entry name" value="Aspartic_peptidase_A1"/>
</dbReference>
<feature type="active site" evidence="3">
    <location>
        <position position="272"/>
    </location>
</feature>
<dbReference type="Gene3D" id="2.40.70.10">
    <property type="entry name" value="Acid Proteases"/>
    <property type="match status" value="2"/>
</dbReference>
<accession>A0A8H6SEJ7</accession>
<evidence type="ECO:0000256" key="2">
    <source>
        <dbReference type="ARBA" id="ARBA00022750"/>
    </source>
</evidence>
<evidence type="ECO:0000313" key="6">
    <source>
        <dbReference type="EMBL" id="KAF7297281.1"/>
    </source>
</evidence>
<dbReference type="EMBL" id="JACAZF010000008">
    <property type="protein sequence ID" value="KAF7297281.1"/>
    <property type="molecule type" value="Genomic_DNA"/>
</dbReference>
<evidence type="ECO:0000313" key="7">
    <source>
        <dbReference type="Proteomes" id="UP000636479"/>
    </source>
</evidence>
<dbReference type="PANTHER" id="PTHR47966">
    <property type="entry name" value="BETA-SITE APP-CLEAVING ENZYME, ISOFORM A-RELATED"/>
    <property type="match status" value="1"/>
</dbReference>
<dbReference type="RefSeq" id="XP_037217640.1">
    <property type="nucleotide sequence ID" value="XM_037366228.1"/>
</dbReference>
<sequence length="401" mass="43529">MNAVHCLPFTTEFRAVKANTTLVEHDMARSKHLRAGANPHGPLALMEALRHGHPGQPDPKGVQHVSVLNAGVTYLASIGVGSPATTYNLLIDTGSSNTWISAVEKRFTPTKTTHDTRKKFQIGYGKGDCSGEEFIDQVTLGPNLVIPQQSIGVANRASDMNGMDGILGIGPTGLTRGTTADKAPVPTIMDNLVKDGTISQECIGIYYAPTTARPNELSGCLDIGGADSTKYTGKLDYMPITKQSPASNYWGLEESIIYDGEEIMAHCAGISDTGTTLVMLPSQSFSRYMEKTGAVMDETTGLLTVTDEQYANMKSMMFKINGVQYELTKNAQMWPRSMNSMLGGDMNKKYLVFANMGDINIGDGLCFINGYTMLQRFYSVYDTTNCQIGMATTKHTMDETN</sequence>
<dbReference type="InterPro" id="IPR001969">
    <property type="entry name" value="Aspartic_peptidase_AS"/>
</dbReference>
<dbReference type="PANTHER" id="PTHR47966:SF51">
    <property type="entry name" value="BETA-SITE APP-CLEAVING ENZYME, ISOFORM A-RELATED"/>
    <property type="match status" value="1"/>
</dbReference>
<evidence type="ECO:0000256" key="3">
    <source>
        <dbReference type="PIRSR" id="PIRSR601461-1"/>
    </source>
</evidence>
<organism evidence="6 7">
    <name type="scientific">Mycena indigotica</name>
    <dbReference type="NCBI Taxonomy" id="2126181"/>
    <lineage>
        <taxon>Eukaryota</taxon>
        <taxon>Fungi</taxon>
        <taxon>Dikarya</taxon>
        <taxon>Basidiomycota</taxon>
        <taxon>Agaricomycotina</taxon>
        <taxon>Agaricomycetes</taxon>
        <taxon>Agaricomycetidae</taxon>
        <taxon>Agaricales</taxon>
        <taxon>Marasmiineae</taxon>
        <taxon>Mycenaceae</taxon>
        <taxon>Mycena</taxon>
    </lineage>
</organism>
<proteinExistence type="inferred from homology"/>
<comment type="similarity">
    <text evidence="1 4">Belongs to the peptidase A1 family.</text>
</comment>
<dbReference type="GO" id="GO:0004190">
    <property type="term" value="F:aspartic-type endopeptidase activity"/>
    <property type="evidence" value="ECO:0007669"/>
    <property type="project" value="UniProtKB-KW"/>
</dbReference>
<evidence type="ECO:0000256" key="1">
    <source>
        <dbReference type="ARBA" id="ARBA00007447"/>
    </source>
</evidence>
<name>A0A8H6SEJ7_9AGAR</name>
<feature type="domain" description="Peptidase A1" evidence="5">
    <location>
        <begin position="74"/>
        <end position="391"/>
    </location>
</feature>
<dbReference type="Proteomes" id="UP000636479">
    <property type="component" value="Unassembled WGS sequence"/>
</dbReference>
<dbReference type="SUPFAM" id="SSF50630">
    <property type="entry name" value="Acid proteases"/>
    <property type="match status" value="1"/>
</dbReference>
<dbReference type="InterPro" id="IPR034164">
    <property type="entry name" value="Pepsin-like_dom"/>
</dbReference>
<keyword evidence="2 4" id="KW-0064">Aspartyl protease</keyword>
<keyword evidence="7" id="KW-1185">Reference proteome</keyword>
<evidence type="ECO:0000259" key="5">
    <source>
        <dbReference type="PROSITE" id="PS51767"/>
    </source>
</evidence>
<dbReference type="GeneID" id="59348744"/>
<reference evidence="6" key="1">
    <citation type="submission" date="2020-05" db="EMBL/GenBank/DDBJ databases">
        <title>Mycena genomes resolve the evolution of fungal bioluminescence.</title>
        <authorList>
            <person name="Tsai I.J."/>
        </authorList>
    </citation>
    <scope>NUCLEOTIDE SEQUENCE</scope>
    <source>
        <strain evidence="6">171206Taipei</strain>
    </source>
</reference>
<feature type="active site" evidence="3">
    <location>
        <position position="92"/>
    </location>
</feature>
<dbReference type="AlphaFoldDB" id="A0A8H6SEJ7"/>
<dbReference type="InterPro" id="IPR033121">
    <property type="entry name" value="PEPTIDASE_A1"/>
</dbReference>
<dbReference type="Pfam" id="PF00026">
    <property type="entry name" value="Asp"/>
    <property type="match status" value="1"/>
</dbReference>
<dbReference type="PRINTS" id="PR00792">
    <property type="entry name" value="PEPSIN"/>
</dbReference>
<dbReference type="InterPro" id="IPR021109">
    <property type="entry name" value="Peptidase_aspartic_dom_sf"/>
</dbReference>
<protein>
    <submittedName>
        <fullName evidence="6">Peptidase A1 domain-containing protein</fullName>
    </submittedName>
</protein>
<dbReference type="PROSITE" id="PS00141">
    <property type="entry name" value="ASP_PROTEASE"/>
    <property type="match status" value="2"/>
</dbReference>
<evidence type="ECO:0000256" key="4">
    <source>
        <dbReference type="RuleBase" id="RU000454"/>
    </source>
</evidence>
<keyword evidence="4" id="KW-0645">Protease</keyword>
<keyword evidence="4" id="KW-0378">Hydrolase</keyword>
<comment type="caution">
    <text evidence="6">The sequence shown here is derived from an EMBL/GenBank/DDBJ whole genome shotgun (WGS) entry which is preliminary data.</text>
</comment>